<evidence type="ECO:0000256" key="4">
    <source>
        <dbReference type="ARBA" id="ARBA00022695"/>
    </source>
</evidence>
<evidence type="ECO:0000256" key="5">
    <source>
        <dbReference type="ARBA" id="ARBA00022723"/>
    </source>
</evidence>
<dbReference type="GO" id="GO:0046872">
    <property type="term" value="F:metal ion binding"/>
    <property type="evidence" value="ECO:0007669"/>
    <property type="project" value="UniProtKB-KW"/>
</dbReference>
<dbReference type="GO" id="GO:0016779">
    <property type="term" value="F:nucleotidyltransferase activity"/>
    <property type="evidence" value="ECO:0007669"/>
    <property type="project" value="UniProtKB-KW"/>
</dbReference>
<dbReference type="Gene3D" id="1.10.246.80">
    <property type="match status" value="1"/>
</dbReference>
<gene>
    <name evidence="11" type="ORF">A2758_00710</name>
</gene>
<dbReference type="InterPro" id="IPR002646">
    <property type="entry name" value="PolA_pol_head_dom"/>
</dbReference>
<dbReference type="AlphaFoldDB" id="A0A1G2T3M8"/>
<evidence type="ECO:0000256" key="9">
    <source>
        <dbReference type="SAM" id="Coils"/>
    </source>
</evidence>
<evidence type="ECO:0000256" key="7">
    <source>
        <dbReference type="ARBA" id="ARBA00022842"/>
    </source>
</evidence>
<dbReference type="SUPFAM" id="SSF81891">
    <property type="entry name" value="Poly A polymerase C-terminal region-like"/>
    <property type="match status" value="1"/>
</dbReference>
<name>A0A1G2T3M8_9BACT</name>
<dbReference type="InterPro" id="IPR003607">
    <property type="entry name" value="HD/PDEase_dom"/>
</dbReference>
<evidence type="ECO:0000256" key="2">
    <source>
        <dbReference type="ARBA" id="ARBA00022679"/>
    </source>
</evidence>
<dbReference type="SMART" id="SM00471">
    <property type="entry name" value="HDc"/>
    <property type="match status" value="1"/>
</dbReference>
<organism evidence="11 12">
    <name type="scientific">Candidatus Zambryskibacteria bacterium RIFCSPHIGHO2_01_FULL_49_18</name>
    <dbReference type="NCBI Taxonomy" id="1802740"/>
    <lineage>
        <taxon>Bacteria</taxon>
        <taxon>Candidatus Zambryskiibacteriota</taxon>
    </lineage>
</organism>
<dbReference type="GO" id="GO:0000049">
    <property type="term" value="F:tRNA binding"/>
    <property type="evidence" value="ECO:0007669"/>
    <property type="project" value="TreeGrafter"/>
</dbReference>
<reference evidence="11 12" key="1">
    <citation type="journal article" date="2016" name="Nat. Commun.">
        <title>Thousands of microbial genomes shed light on interconnected biogeochemical processes in an aquifer system.</title>
        <authorList>
            <person name="Anantharaman K."/>
            <person name="Brown C.T."/>
            <person name="Hug L.A."/>
            <person name="Sharon I."/>
            <person name="Castelle C.J."/>
            <person name="Probst A.J."/>
            <person name="Thomas B.C."/>
            <person name="Singh A."/>
            <person name="Wilkins M.J."/>
            <person name="Karaoz U."/>
            <person name="Brodie E.L."/>
            <person name="Williams K.H."/>
            <person name="Hubbard S.S."/>
            <person name="Banfield J.F."/>
        </authorList>
    </citation>
    <scope>NUCLEOTIDE SEQUENCE [LARGE SCALE GENOMIC DNA]</scope>
</reference>
<protein>
    <recommendedName>
        <fullName evidence="10">HD domain-containing protein</fullName>
    </recommendedName>
</protein>
<dbReference type="PANTHER" id="PTHR46173">
    <property type="entry name" value="CCA TRNA NUCLEOTIDYLTRANSFERASE 1, MITOCHONDRIAL"/>
    <property type="match status" value="1"/>
</dbReference>
<keyword evidence="3" id="KW-0819">tRNA processing</keyword>
<evidence type="ECO:0000313" key="11">
    <source>
        <dbReference type="EMBL" id="OHA91618.1"/>
    </source>
</evidence>
<dbReference type="InterPro" id="IPR050264">
    <property type="entry name" value="Bact_CCA-adding_enz_type3_sf"/>
</dbReference>
<dbReference type="InterPro" id="IPR006675">
    <property type="entry name" value="HDIG_dom"/>
</dbReference>
<dbReference type="GO" id="GO:0000166">
    <property type="term" value="F:nucleotide binding"/>
    <property type="evidence" value="ECO:0007669"/>
    <property type="project" value="UniProtKB-KW"/>
</dbReference>
<dbReference type="PROSITE" id="PS51831">
    <property type="entry name" value="HD"/>
    <property type="match status" value="1"/>
</dbReference>
<dbReference type="GO" id="GO:0008033">
    <property type="term" value="P:tRNA processing"/>
    <property type="evidence" value="ECO:0007669"/>
    <property type="project" value="UniProtKB-KW"/>
</dbReference>
<evidence type="ECO:0000256" key="8">
    <source>
        <dbReference type="RuleBase" id="RU003953"/>
    </source>
</evidence>
<comment type="caution">
    <text evidence="11">The sequence shown here is derived from an EMBL/GenBank/DDBJ whole genome shotgun (WGS) entry which is preliminary data.</text>
</comment>
<dbReference type="Pfam" id="PF01743">
    <property type="entry name" value="PolyA_pol"/>
    <property type="match status" value="1"/>
</dbReference>
<keyword evidence="8" id="KW-0694">RNA-binding</keyword>
<evidence type="ECO:0000256" key="6">
    <source>
        <dbReference type="ARBA" id="ARBA00022741"/>
    </source>
</evidence>
<comment type="similarity">
    <text evidence="8">Belongs to the tRNA nucleotidyltransferase/poly(A) polymerase family.</text>
</comment>
<comment type="cofactor">
    <cofactor evidence="1">
        <name>Mg(2+)</name>
        <dbReference type="ChEBI" id="CHEBI:18420"/>
    </cofactor>
</comment>
<dbReference type="Gene3D" id="3.30.460.10">
    <property type="entry name" value="Beta Polymerase, domain 2"/>
    <property type="match status" value="1"/>
</dbReference>
<evidence type="ECO:0000256" key="3">
    <source>
        <dbReference type="ARBA" id="ARBA00022694"/>
    </source>
</evidence>
<dbReference type="SUPFAM" id="SSF81301">
    <property type="entry name" value="Nucleotidyltransferase"/>
    <property type="match status" value="1"/>
</dbReference>
<keyword evidence="7" id="KW-0460">Magnesium</keyword>
<dbReference type="InterPro" id="IPR043519">
    <property type="entry name" value="NT_sf"/>
</dbReference>
<dbReference type="EMBL" id="MHVJ01000011">
    <property type="protein sequence ID" value="OHA91618.1"/>
    <property type="molecule type" value="Genomic_DNA"/>
</dbReference>
<dbReference type="Pfam" id="PF12627">
    <property type="entry name" value="PolyA_pol_RNAbd"/>
    <property type="match status" value="1"/>
</dbReference>
<dbReference type="Pfam" id="PF01966">
    <property type="entry name" value="HD"/>
    <property type="match status" value="1"/>
</dbReference>
<feature type="domain" description="HD" evidence="10">
    <location>
        <begin position="272"/>
        <end position="392"/>
    </location>
</feature>
<keyword evidence="2 8" id="KW-0808">Transferase</keyword>
<dbReference type="NCBIfam" id="TIGR00277">
    <property type="entry name" value="HDIG"/>
    <property type="match status" value="1"/>
</dbReference>
<feature type="coiled-coil region" evidence="9">
    <location>
        <begin position="475"/>
        <end position="503"/>
    </location>
</feature>
<dbReference type="CDD" id="cd05398">
    <property type="entry name" value="NT_ClassII-CCAase"/>
    <property type="match status" value="1"/>
</dbReference>
<dbReference type="InterPro" id="IPR032828">
    <property type="entry name" value="PolyA_RNA-bd"/>
</dbReference>
<keyword evidence="5" id="KW-0479">Metal-binding</keyword>
<accession>A0A1G2T3M8</accession>
<sequence>MPGALQNFVNYKIPQEIKEVSEKLSKAGFENFLVGGCVRDLVLRKEPKDWDITTVATPEEIQKVFPDSFYENDFGTVGVKTEMGVIEVTPYRLESDYSDARHPDEVTWAKNIEEDLARRDFTMNAIALELNSPHPVSARHPSPGTRRGERDEVLIDPFGGQTDIGEKIIRTVGKPEERFGEDALRIFRALRLSAELGFAIEAETMSAMKMCASKLEKISKERIRDEFVKIIMSPEPGVALEIAARVGILKFISDEFEKGIGVEQNKAHAYTVWEHLVRSLNHAAAKNFPLHVRLAALFHDIAKPHTKDFKNGVATFYGHEVVGARITRKVLENLKFPKEIVEKVYKLVRWHMFFSDTEEITLSAVRRMVRNVTPELIWDLMNVRAADRIGTGRPKEKPYRLRKYQSMIEEVMRDPISVRQLMINGKDIMSLTETGPGPYVGLILEILLSEVLNDPKLNTKEYLEKRVKELFHLSKSELEKQGREAKKQNLGEEEKEIEKIRGEYGVK</sequence>
<dbReference type="CDD" id="cd00077">
    <property type="entry name" value="HDc"/>
    <property type="match status" value="1"/>
</dbReference>
<dbReference type="Gene3D" id="1.10.3090.10">
    <property type="entry name" value="cca-adding enzyme, domain 2"/>
    <property type="match status" value="1"/>
</dbReference>
<dbReference type="Proteomes" id="UP000178612">
    <property type="component" value="Unassembled WGS sequence"/>
</dbReference>
<keyword evidence="4" id="KW-0548">Nucleotidyltransferase</keyword>
<evidence type="ECO:0000313" key="12">
    <source>
        <dbReference type="Proteomes" id="UP000178612"/>
    </source>
</evidence>
<keyword evidence="6" id="KW-0547">Nucleotide-binding</keyword>
<dbReference type="InterPro" id="IPR006674">
    <property type="entry name" value="HD_domain"/>
</dbReference>
<evidence type="ECO:0000259" key="10">
    <source>
        <dbReference type="PROSITE" id="PS51831"/>
    </source>
</evidence>
<evidence type="ECO:0000256" key="1">
    <source>
        <dbReference type="ARBA" id="ARBA00001946"/>
    </source>
</evidence>
<keyword evidence="9" id="KW-0175">Coiled coil</keyword>
<proteinExistence type="inferred from homology"/>
<dbReference type="PANTHER" id="PTHR46173:SF1">
    <property type="entry name" value="CCA TRNA NUCLEOTIDYLTRANSFERASE 1, MITOCHONDRIAL"/>
    <property type="match status" value="1"/>
</dbReference>